<evidence type="ECO:0000313" key="1">
    <source>
        <dbReference type="EMBL" id="KAJ1352564.1"/>
    </source>
</evidence>
<comment type="caution">
    <text evidence="1">The sequence shown here is derived from an EMBL/GenBank/DDBJ whole genome shotgun (WGS) entry which is preliminary data.</text>
</comment>
<dbReference type="AlphaFoldDB" id="A0AAD5MRV7"/>
<organism evidence="1 2">
    <name type="scientific">Parelaphostrongylus tenuis</name>
    <name type="common">Meningeal worm</name>
    <dbReference type="NCBI Taxonomy" id="148309"/>
    <lineage>
        <taxon>Eukaryota</taxon>
        <taxon>Metazoa</taxon>
        <taxon>Ecdysozoa</taxon>
        <taxon>Nematoda</taxon>
        <taxon>Chromadorea</taxon>
        <taxon>Rhabditida</taxon>
        <taxon>Rhabditina</taxon>
        <taxon>Rhabditomorpha</taxon>
        <taxon>Strongyloidea</taxon>
        <taxon>Metastrongylidae</taxon>
        <taxon>Parelaphostrongylus</taxon>
    </lineage>
</organism>
<sequence>MDDGCEKMDRMKDFHFQEHSSIRHQLTATEVGTNGLEMSRQSALKSVHAAMEWST</sequence>
<evidence type="ECO:0000313" key="2">
    <source>
        <dbReference type="Proteomes" id="UP001196413"/>
    </source>
</evidence>
<name>A0AAD5MRV7_PARTN</name>
<gene>
    <name evidence="1" type="ORF">KIN20_008949</name>
</gene>
<accession>A0AAD5MRV7</accession>
<dbReference type="Proteomes" id="UP001196413">
    <property type="component" value="Unassembled WGS sequence"/>
</dbReference>
<keyword evidence="2" id="KW-1185">Reference proteome</keyword>
<dbReference type="EMBL" id="JAHQIW010001453">
    <property type="protein sequence ID" value="KAJ1352564.1"/>
    <property type="molecule type" value="Genomic_DNA"/>
</dbReference>
<reference evidence="1" key="1">
    <citation type="submission" date="2021-06" db="EMBL/GenBank/DDBJ databases">
        <title>Parelaphostrongylus tenuis whole genome reference sequence.</title>
        <authorList>
            <person name="Garwood T.J."/>
            <person name="Larsen P.A."/>
            <person name="Fountain-Jones N.M."/>
            <person name="Garbe J.R."/>
            <person name="Macchietto M.G."/>
            <person name="Kania S.A."/>
            <person name="Gerhold R.W."/>
            <person name="Richards J.E."/>
            <person name="Wolf T.M."/>
        </authorList>
    </citation>
    <scope>NUCLEOTIDE SEQUENCE</scope>
    <source>
        <strain evidence="1">MNPRO001-30</strain>
        <tissue evidence="1">Meninges</tissue>
    </source>
</reference>
<proteinExistence type="predicted"/>
<protein>
    <submittedName>
        <fullName evidence="1">Uncharacterized protein</fullName>
    </submittedName>
</protein>